<reference evidence="5 6" key="1">
    <citation type="submission" date="2014-02" db="EMBL/GenBank/DDBJ databases">
        <title>Whole genome sequence of Sphingobium chlorophenolicum NBRC 16172.</title>
        <authorList>
            <person name="Gan H.M."/>
            <person name="Gan H.Y."/>
            <person name="Chew T.H."/>
            <person name="Savka M.A."/>
        </authorList>
    </citation>
    <scope>NUCLEOTIDE SEQUENCE [LARGE SCALE GENOMIC DNA]</scope>
    <source>
        <strain evidence="5 6">NBRC 16172</strain>
    </source>
</reference>
<dbReference type="InterPro" id="IPR003715">
    <property type="entry name" value="Poly_export_N"/>
</dbReference>
<dbReference type="InterPro" id="IPR019554">
    <property type="entry name" value="Soluble_ligand-bd"/>
</dbReference>
<dbReference type="PANTHER" id="PTHR33619">
    <property type="entry name" value="POLYSACCHARIDE EXPORT PROTEIN GFCE-RELATED"/>
    <property type="match status" value="1"/>
</dbReference>
<feature type="domain" description="Polysaccharide export protein N-terminal" evidence="3">
    <location>
        <begin position="34"/>
        <end position="111"/>
    </location>
</feature>
<name>A0A081RG06_SPHCR</name>
<dbReference type="RefSeq" id="WP_037449778.1">
    <property type="nucleotide sequence ID" value="NZ_JFHR01000014.1"/>
</dbReference>
<sequence length="191" mass="20307">MRNRLHHGLFLGLFALSTACSSGLSGLASLPPAPTVAYRLGAGDEVRVAIPGLSGTDSGDSSYTINDRGQISLPVLGDIDAGGRTVPELQASIAQQLTQRQLLNAPTVSVQPVKLRPFYVLGEVKSPGEYQYRAGMSVLAAVSVAGGYTFRAEQGSVAITRMVDGRQVVGRAGERDMIQPGDTVRIYEKWF</sequence>
<evidence type="ECO:0000259" key="4">
    <source>
        <dbReference type="Pfam" id="PF10531"/>
    </source>
</evidence>
<evidence type="ECO:0000256" key="2">
    <source>
        <dbReference type="SAM" id="SignalP"/>
    </source>
</evidence>
<gene>
    <name evidence="5" type="ORF">BV95_01623</name>
</gene>
<dbReference type="PATRIC" id="fig|46429.4.peg.1591"/>
<protein>
    <submittedName>
        <fullName evidence="5">Sugar transporter</fullName>
    </submittedName>
</protein>
<feature type="chain" id="PRO_5001763342" evidence="2">
    <location>
        <begin position="22"/>
        <end position="191"/>
    </location>
</feature>
<feature type="signal peptide" evidence="2">
    <location>
        <begin position="1"/>
        <end position="21"/>
    </location>
</feature>
<evidence type="ECO:0000313" key="5">
    <source>
        <dbReference type="EMBL" id="KEQ54129.1"/>
    </source>
</evidence>
<dbReference type="AlphaFoldDB" id="A0A081RG06"/>
<accession>A0A081RG06</accession>
<dbReference type="Pfam" id="PF10531">
    <property type="entry name" value="SLBB"/>
    <property type="match status" value="1"/>
</dbReference>
<keyword evidence="1 2" id="KW-0732">Signal</keyword>
<dbReference type="eggNOG" id="COG1596">
    <property type="taxonomic scope" value="Bacteria"/>
</dbReference>
<dbReference type="EMBL" id="JFHR01000014">
    <property type="protein sequence ID" value="KEQ54129.1"/>
    <property type="molecule type" value="Genomic_DNA"/>
</dbReference>
<evidence type="ECO:0000313" key="6">
    <source>
        <dbReference type="Proteomes" id="UP000028411"/>
    </source>
</evidence>
<dbReference type="Gene3D" id="3.30.1950.10">
    <property type="entry name" value="wza like domain"/>
    <property type="match status" value="1"/>
</dbReference>
<organism evidence="5 6">
    <name type="scientific">Sphingobium chlorophenolicum</name>
    <dbReference type="NCBI Taxonomy" id="46429"/>
    <lineage>
        <taxon>Bacteria</taxon>
        <taxon>Pseudomonadati</taxon>
        <taxon>Pseudomonadota</taxon>
        <taxon>Alphaproteobacteria</taxon>
        <taxon>Sphingomonadales</taxon>
        <taxon>Sphingomonadaceae</taxon>
        <taxon>Sphingobium</taxon>
    </lineage>
</organism>
<feature type="domain" description="Soluble ligand binding" evidence="4">
    <location>
        <begin position="118"/>
        <end position="170"/>
    </location>
</feature>
<dbReference type="PROSITE" id="PS51257">
    <property type="entry name" value="PROKAR_LIPOPROTEIN"/>
    <property type="match status" value="1"/>
</dbReference>
<dbReference type="Pfam" id="PF02563">
    <property type="entry name" value="Poly_export"/>
    <property type="match status" value="1"/>
</dbReference>
<keyword evidence="5" id="KW-0813">Transport</keyword>
<dbReference type="InterPro" id="IPR049712">
    <property type="entry name" value="Poly_export"/>
</dbReference>
<dbReference type="PANTHER" id="PTHR33619:SF3">
    <property type="entry name" value="POLYSACCHARIDE EXPORT PROTEIN GFCE-RELATED"/>
    <property type="match status" value="1"/>
</dbReference>
<comment type="caution">
    <text evidence="5">The sequence shown here is derived from an EMBL/GenBank/DDBJ whole genome shotgun (WGS) entry which is preliminary data.</text>
</comment>
<evidence type="ECO:0000259" key="3">
    <source>
        <dbReference type="Pfam" id="PF02563"/>
    </source>
</evidence>
<dbReference type="OrthoDB" id="197007at2"/>
<dbReference type="Proteomes" id="UP000028411">
    <property type="component" value="Unassembled WGS sequence"/>
</dbReference>
<keyword evidence="5" id="KW-0762">Sugar transport</keyword>
<evidence type="ECO:0000256" key="1">
    <source>
        <dbReference type="ARBA" id="ARBA00022729"/>
    </source>
</evidence>
<dbReference type="GO" id="GO:0015159">
    <property type="term" value="F:polysaccharide transmembrane transporter activity"/>
    <property type="evidence" value="ECO:0007669"/>
    <property type="project" value="InterPro"/>
</dbReference>
<proteinExistence type="predicted"/>